<dbReference type="AlphaFoldDB" id="A0A2H0LVP9"/>
<name>A0A2H0LVP9_9BACT</name>
<proteinExistence type="predicted"/>
<dbReference type="EMBL" id="PCWA01000105">
    <property type="protein sequence ID" value="PIQ88461.1"/>
    <property type="molecule type" value="Genomic_DNA"/>
</dbReference>
<dbReference type="Proteomes" id="UP000229641">
    <property type="component" value="Unassembled WGS sequence"/>
</dbReference>
<comment type="caution">
    <text evidence="1">The sequence shown here is derived from an EMBL/GenBank/DDBJ whole genome shotgun (WGS) entry which is preliminary data.</text>
</comment>
<sequence>DWQRIDSGNFGAYKKKSGASDIVVETYDWRRKKVLLSSEEIYRLKEDTMALSGRYTDSEGKRIFTPSVEGNIGTVFHKEENICCKKS</sequence>
<accession>A0A2H0LVP9</accession>
<protein>
    <submittedName>
        <fullName evidence="1">Uncharacterized protein</fullName>
    </submittedName>
</protein>
<evidence type="ECO:0000313" key="1">
    <source>
        <dbReference type="EMBL" id="PIQ88461.1"/>
    </source>
</evidence>
<feature type="non-terminal residue" evidence="1">
    <location>
        <position position="1"/>
    </location>
</feature>
<reference evidence="1 2" key="1">
    <citation type="submission" date="2017-09" db="EMBL/GenBank/DDBJ databases">
        <title>Depth-based differentiation of microbial function through sediment-hosted aquifers and enrichment of novel symbionts in the deep terrestrial subsurface.</title>
        <authorList>
            <person name="Probst A.J."/>
            <person name="Ladd B."/>
            <person name="Jarett J.K."/>
            <person name="Geller-Mcgrath D.E."/>
            <person name="Sieber C.M."/>
            <person name="Emerson J.B."/>
            <person name="Anantharaman K."/>
            <person name="Thomas B.C."/>
            <person name="Malmstrom R."/>
            <person name="Stieglmeier M."/>
            <person name="Klingl A."/>
            <person name="Woyke T."/>
            <person name="Ryan C.M."/>
            <person name="Banfield J.F."/>
        </authorList>
    </citation>
    <scope>NUCLEOTIDE SEQUENCE [LARGE SCALE GENOMIC DNA]</scope>
    <source>
        <strain evidence="1">CG11_big_fil_rev_8_21_14_0_20_42_13</strain>
    </source>
</reference>
<evidence type="ECO:0000313" key="2">
    <source>
        <dbReference type="Proteomes" id="UP000229641"/>
    </source>
</evidence>
<gene>
    <name evidence="1" type="ORF">COV72_08200</name>
</gene>
<organism evidence="1 2">
    <name type="scientific">Candidatus Ghiorseimicrobium undicola</name>
    <dbReference type="NCBI Taxonomy" id="1974746"/>
    <lineage>
        <taxon>Bacteria</taxon>
        <taxon>Pseudomonadati</taxon>
        <taxon>Candidatus Omnitrophota</taxon>
        <taxon>Candidatus Ghiorseimicrobium</taxon>
    </lineage>
</organism>